<organism evidence="6 7">
    <name type="scientific">Yersinia mollaretii</name>
    <dbReference type="NCBI Taxonomy" id="33060"/>
    <lineage>
        <taxon>Bacteria</taxon>
        <taxon>Pseudomonadati</taxon>
        <taxon>Pseudomonadota</taxon>
        <taxon>Gammaproteobacteria</taxon>
        <taxon>Enterobacterales</taxon>
        <taxon>Yersiniaceae</taxon>
        <taxon>Yersinia</taxon>
    </lineage>
</organism>
<dbReference type="Proteomes" id="UP000040841">
    <property type="component" value="Unassembled WGS sequence"/>
</dbReference>
<evidence type="ECO:0000256" key="4">
    <source>
        <dbReference type="ARBA" id="ARBA00023163"/>
    </source>
</evidence>
<evidence type="ECO:0000256" key="1">
    <source>
        <dbReference type="ARBA" id="ARBA00023015"/>
    </source>
</evidence>
<evidence type="ECO:0000256" key="2">
    <source>
        <dbReference type="ARBA" id="ARBA00023125"/>
    </source>
</evidence>
<dbReference type="SMART" id="SM00421">
    <property type="entry name" value="HTH_LUXR"/>
    <property type="match status" value="1"/>
</dbReference>
<dbReference type="Gene3D" id="1.10.10.10">
    <property type="entry name" value="Winged helix-like DNA-binding domain superfamily/Winged helix DNA-binding domain"/>
    <property type="match status" value="1"/>
</dbReference>
<dbReference type="InterPro" id="IPR036388">
    <property type="entry name" value="WH-like_DNA-bd_sf"/>
</dbReference>
<keyword evidence="3" id="KW-0010">Activator</keyword>
<proteinExistence type="predicted"/>
<evidence type="ECO:0000313" key="6">
    <source>
        <dbReference type="EMBL" id="CNI19950.1"/>
    </source>
</evidence>
<dbReference type="InterPro" id="IPR000792">
    <property type="entry name" value="Tscrpt_reg_LuxR_C"/>
</dbReference>
<dbReference type="SUPFAM" id="SSF46894">
    <property type="entry name" value="C-terminal effector domain of the bipartite response regulators"/>
    <property type="match status" value="1"/>
</dbReference>
<protein>
    <submittedName>
        <fullName evidence="6">Two-component response regulator</fullName>
    </submittedName>
</protein>
<keyword evidence="4" id="KW-0804">Transcription</keyword>
<dbReference type="EMBL" id="CQBM01000005">
    <property type="protein sequence ID" value="CNI19950.1"/>
    <property type="molecule type" value="Genomic_DNA"/>
</dbReference>
<sequence>MTRKLRILIVDQNNFFVEGLKHAIKKHCLAKGMSVIFMSQKLSHPTANLIFWAPSDPTNLVPVGLQGEGNNKSQLIMVISQQEINSVKHQTPWVFYRNQSLGTLLALVDQALKASAIKGNKKESEKQRDISHLNILTRRQKQVIRYVSEGVCPSKIADNLQIHEKTVSSHKRSAMKRLQLNKTTDLYYWLLNHSMPWMLENRTPT</sequence>
<feature type="domain" description="HTH luxR-type" evidence="5">
    <location>
        <begin position="129"/>
        <end position="194"/>
    </location>
</feature>
<dbReference type="PANTHER" id="PTHR44688:SF16">
    <property type="entry name" value="DNA-BINDING TRANSCRIPTIONAL ACTIVATOR DEVR_DOSR"/>
    <property type="match status" value="1"/>
</dbReference>
<evidence type="ECO:0000313" key="7">
    <source>
        <dbReference type="Proteomes" id="UP000040841"/>
    </source>
</evidence>
<dbReference type="GO" id="GO:0006355">
    <property type="term" value="P:regulation of DNA-templated transcription"/>
    <property type="evidence" value="ECO:0007669"/>
    <property type="project" value="InterPro"/>
</dbReference>
<dbReference type="Pfam" id="PF00196">
    <property type="entry name" value="GerE"/>
    <property type="match status" value="1"/>
</dbReference>
<dbReference type="PANTHER" id="PTHR44688">
    <property type="entry name" value="DNA-BINDING TRANSCRIPTIONAL ACTIVATOR DEVR_DOSR"/>
    <property type="match status" value="1"/>
</dbReference>
<keyword evidence="1" id="KW-0805">Transcription regulation</keyword>
<dbReference type="PRINTS" id="PR00038">
    <property type="entry name" value="HTHLUXR"/>
</dbReference>
<dbReference type="PROSITE" id="PS50043">
    <property type="entry name" value="HTH_LUXR_2"/>
    <property type="match status" value="1"/>
</dbReference>
<comment type="caution">
    <text evidence="6">The sequence shown here is derived from an EMBL/GenBank/DDBJ whole genome shotgun (WGS) entry which is preliminary data.</text>
</comment>
<dbReference type="AlphaFoldDB" id="A0AA36LPW5"/>
<reference evidence="6 7" key="1">
    <citation type="submission" date="2015-03" db="EMBL/GenBank/DDBJ databases">
        <authorList>
            <consortium name="Pathogen Informatics"/>
            <person name="Murphy D."/>
        </authorList>
    </citation>
    <scope>NUCLEOTIDE SEQUENCE [LARGE SCALE GENOMIC DNA]</scope>
    <source>
        <strain evidence="6 7">FE82747</strain>
    </source>
</reference>
<gene>
    <name evidence="6" type="ORF">ERS008502_02556</name>
</gene>
<dbReference type="CDD" id="cd06170">
    <property type="entry name" value="LuxR_C_like"/>
    <property type="match status" value="1"/>
</dbReference>
<dbReference type="RefSeq" id="WP_049678757.1">
    <property type="nucleotide sequence ID" value="NZ_CABMMJ010000005.1"/>
</dbReference>
<dbReference type="InterPro" id="IPR016032">
    <property type="entry name" value="Sig_transdc_resp-reg_C-effctor"/>
</dbReference>
<dbReference type="GO" id="GO:0003677">
    <property type="term" value="F:DNA binding"/>
    <property type="evidence" value="ECO:0007669"/>
    <property type="project" value="UniProtKB-KW"/>
</dbReference>
<accession>A0AA36LPW5</accession>
<name>A0AA36LPW5_YERMO</name>
<evidence type="ECO:0000256" key="3">
    <source>
        <dbReference type="ARBA" id="ARBA00023159"/>
    </source>
</evidence>
<evidence type="ECO:0000259" key="5">
    <source>
        <dbReference type="PROSITE" id="PS50043"/>
    </source>
</evidence>
<keyword evidence="2" id="KW-0238">DNA-binding</keyword>